<evidence type="ECO:0000313" key="3">
    <source>
        <dbReference type="Proteomes" id="UP000612893"/>
    </source>
</evidence>
<feature type="compositionally biased region" description="Basic and acidic residues" evidence="1">
    <location>
        <begin position="11"/>
        <end position="24"/>
    </location>
</feature>
<reference evidence="2" key="1">
    <citation type="submission" date="2020-10" db="EMBL/GenBank/DDBJ databases">
        <title>Ca. Dormibacterota MAGs.</title>
        <authorList>
            <person name="Montgomery K."/>
        </authorList>
    </citation>
    <scope>NUCLEOTIDE SEQUENCE [LARGE SCALE GENOMIC DNA]</scope>
    <source>
        <strain evidence="2">SC8812_S17_10</strain>
    </source>
</reference>
<keyword evidence="3" id="KW-1185">Reference proteome</keyword>
<dbReference type="Pfam" id="PF13489">
    <property type="entry name" value="Methyltransf_23"/>
    <property type="match status" value="1"/>
</dbReference>
<gene>
    <name evidence="2" type="ORF">JF922_19345</name>
</gene>
<evidence type="ECO:0000256" key="1">
    <source>
        <dbReference type="SAM" id="MobiDB-lite"/>
    </source>
</evidence>
<dbReference type="InterPro" id="IPR029063">
    <property type="entry name" value="SAM-dependent_MTases_sf"/>
</dbReference>
<keyword evidence="2" id="KW-0808">Transferase</keyword>
<sequence>MRTLALPSELDLDKTERLRAHQQDADSPNGQPEAPGVIAPGGPPEPRGGRSRIARRVVRRILGRKLSARVRAHLLEPRGMAAEALDRVGAVEDQLELRESRRRSLERLIGDMHAATVNQELLKAEVRSVVDALEELGMAIAPAAGLVGAGARLSELRERVNGLDRRLRALTSPPRPADGENAASAAAPAAQTALFDYVGFERRFRGDPAAISVQLTDRYLERLAANPPVLDIGCGNAGLVEQLTERGVKAIGVDTDPSMVAEAQARNLDVRLMDGTVFLRAQPPRSLGAIIATHLVEHLQLAELVELLELAASRLKAGGVFITETPNPASLIVLGNSYALDPTHVRPVHPSLLTFLCEGAGFRDVRLHYYAPATDYHLPLIDDPGAPPWAGRVNEAFEKLNHVLFGPQDYAIVATAAPASEDDGRGG</sequence>
<accession>A0A934NAW8</accession>
<feature type="region of interest" description="Disordered" evidence="1">
    <location>
        <begin position="1"/>
        <end position="50"/>
    </location>
</feature>
<keyword evidence="2" id="KW-0489">Methyltransferase</keyword>
<organism evidence="2 3">
    <name type="scientific">Candidatus Nephthysia bennettiae</name>
    <dbReference type="NCBI Taxonomy" id="3127016"/>
    <lineage>
        <taxon>Bacteria</taxon>
        <taxon>Bacillati</taxon>
        <taxon>Candidatus Dormiibacterota</taxon>
        <taxon>Candidatus Dormibacteria</taxon>
        <taxon>Candidatus Dormibacterales</taxon>
        <taxon>Candidatus Dormibacteraceae</taxon>
        <taxon>Candidatus Nephthysia</taxon>
    </lineage>
</organism>
<dbReference type="SUPFAM" id="SSF53335">
    <property type="entry name" value="S-adenosyl-L-methionine-dependent methyltransferases"/>
    <property type="match status" value="1"/>
</dbReference>
<dbReference type="Proteomes" id="UP000612893">
    <property type="component" value="Unassembled WGS sequence"/>
</dbReference>
<dbReference type="Gene3D" id="3.40.50.150">
    <property type="entry name" value="Vaccinia Virus protein VP39"/>
    <property type="match status" value="1"/>
</dbReference>
<dbReference type="AlphaFoldDB" id="A0A934NAW8"/>
<protein>
    <submittedName>
        <fullName evidence="2">Methyltransferase domain-containing protein</fullName>
    </submittedName>
</protein>
<dbReference type="EMBL" id="JAEKNR010000195">
    <property type="protein sequence ID" value="MBJ7600214.1"/>
    <property type="molecule type" value="Genomic_DNA"/>
</dbReference>
<proteinExistence type="predicted"/>
<comment type="caution">
    <text evidence="2">The sequence shown here is derived from an EMBL/GenBank/DDBJ whole genome shotgun (WGS) entry which is preliminary data.</text>
</comment>
<dbReference type="GO" id="GO:0008168">
    <property type="term" value="F:methyltransferase activity"/>
    <property type="evidence" value="ECO:0007669"/>
    <property type="project" value="UniProtKB-KW"/>
</dbReference>
<dbReference type="PANTHER" id="PTHR43861">
    <property type="entry name" value="TRANS-ACONITATE 2-METHYLTRANSFERASE-RELATED"/>
    <property type="match status" value="1"/>
</dbReference>
<evidence type="ECO:0000313" key="2">
    <source>
        <dbReference type="EMBL" id="MBJ7600214.1"/>
    </source>
</evidence>
<dbReference type="CDD" id="cd02440">
    <property type="entry name" value="AdoMet_MTases"/>
    <property type="match status" value="1"/>
</dbReference>
<name>A0A934NAW8_9BACT</name>
<dbReference type="GO" id="GO:0032259">
    <property type="term" value="P:methylation"/>
    <property type="evidence" value="ECO:0007669"/>
    <property type="project" value="UniProtKB-KW"/>
</dbReference>